<name>A0A0N0IAY6_9GAMM</name>
<dbReference type="PROSITE" id="PS50994">
    <property type="entry name" value="INTEGRASE"/>
    <property type="match status" value="1"/>
</dbReference>
<organism evidence="2 3">
    <name type="scientific">Moellerella wisconsensis ATCC 35017</name>
    <dbReference type="NCBI Taxonomy" id="1354267"/>
    <lineage>
        <taxon>Bacteria</taxon>
        <taxon>Pseudomonadati</taxon>
        <taxon>Pseudomonadota</taxon>
        <taxon>Gammaproteobacteria</taxon>
        <taxon>Enterobacterales</taxon>
        <taxon>Morganellaceae</taxon>
        <taxon>Moellerella</taxon>
    </lineage>
</organism>
<dbReference type="Pfam" id="PF13333">
    <property type="entry name" value="rve_2"/>
    <property type="match status" value="1"/>
</dbReference>
<evidence type="ECO:0000313" key="3">
    <source>
        <dbReference type="Proteomes" id="UP000053226"/>
    </source>
</evidence>
<gene>
    <name evidence="2" type="ORF">M992_1444</name>
</gene>
<dbReference type="NCBIfam" id="NF033516">
    <property type="entry name" value="transpos_IS3"/>
    <property type="match status" value="1"/>
</dbReference>
<dbReference type="InterPro" id="IPR001584">
    <property type="entry name" value="Integrase_cat-core"/>
</dbReference>
<keyword evidence="3" id="KW-1185">Reference proteome</keyword>
<dbReference type="Pfam" id="PF00665">
    <property type="entry name" value="rve"/>
    <property type="match status" value="1"/>
</dbReference>
<evidence type="ECO:0000259" key="1">
    <source>
        <dbReference type="PROSITE" id="PS50994"/>
    </source>
</evidence>
<dbReference type="Gene3D" id="3.30.420.10">
    <property type="entry name" value="Ribonuclease H-like superfamily/Ribonuclease H"/>
    <property type="match status" value="1"/>
</dbReference>
<dbReference type="SUPFAM" id="SSF53098">
    <property type="entry name" value="Ribonuclease H-like"/>
    <property type="match status" value="1"/>
</dbReference>
<feature type="domain" description="Integrase catalytic" evidence="1">
    <location>
        <begin position="32"/>
        <end position="197"/>
    </location>
</feature>
<proteinExistence type="predicted"/>
<dbReference type="PANTHER" id="PTHR46889:SF4">
    <property type="entry name" value="TRANSPOSASE INSO FOR INSERTION SEQUENCE ELEMENT IS911B-RELATED"/>
    <property type="match status" value="1"/>
</dbReference>
<comment type="caution">
    <text evidence="2">The sequence shown here is derived from an EMBL/GenBank/DDBJ whole genome shotgun (WGS) entry which is preliminary data.</text>
</comment>
<dbReference type="InterPro" id="IPR050900">
    <property type="entry name" value="Transposase_IS3/IS150/IS904"/>
</dbReference>
<reference evidence="2 3" key="1">
    <citation type="submission" date="2015-07" db="EMBL/GenBank/DDBJ databases">
        <title>ATOL: Assembling a taxonomically balanced genome-scale reconstruction of the evolutionary history of the Enterobacteriaceae.</title>
        <authorList>
            <person name="Plunkett G.III."/>
            <person name="Neeno-Eckwall E.C."/>
            <person name="Glasner J.D."/>
            <person name="Perna N.T."/>
        </authorList>
    </citation>
    <scope>NUCLEOTIDE SEQUENCE [LARGE SCALE GENOMIC DNA]</scope>
    <source>
        <strain evidence="2 3">ATCC 35017</strain>
    </source>
</reference>
<dbReference type="EMBL" id="LGAA01000015">
    <property type="protein sequence ID" value="KPD03141.1"/>
    <property type="molecule type" value="Genomic_DNA"/>
</dbReference>
<dbReference type="AlphaFoldDB" id="A0A0N0IAY6"/>
<dbReference type="InterPro" id="IPR012337">
    <property type="entry name" value="RNaseH-like_sf"/>
</dbReference>
<dbReference type="Proteomes" id="UP000053226">
    <property type="component" value="Unassembled WGS sequence"/>
</dbReference>
<dbReference type="GO" id="GO:0015074">
    <property type="term" value="P:DNA integration"/>
    <property type="evidence" value="ECO:0007669"/>
    <property type="project" value="InterPro"/>
</dbReference>
<dbReference type="InterPro" id="IPR036397">
    <property type="entry name" value="RNaseH_sf"/>
</dbReference>
<accession>A0A0N0IAY6</accession>
<protein>
    <submittedName>
        <fullName evidence="2">Integrase</fullName>
    </submittedName>
</protein>
<dbReference type="GO" id="GO:0003676">
    <property type="term" value="F:nucleic acid binding"/>
    <property type="evidence" value="ECO:0007669"/>
    <property type="project" value="InterPro"/>
</dbReference>
<dbReference type="PANTHER" id="PTHR46889">
    <property type="entry name" value="TRANSPOSASE INSF FOR INSERTION SEQUENCE IS3B-RELATED"/>
    <property type="match status" value="1"/>
</dbReference>
<sequence length="200" mass="23097">MKQLGLVVKQRKRHRVSPKGKAIVTADNLLNQNFNPVAVNEIWAGDITYLKTPEGWLYLAIVMDLYSRRIVGWLMSSKIDTALISKALMMAYNLRLPSKGCVFHSDRGSQYTSGQYKALLKSYDMRSSQGDIGACWDNAVVERFFGSLKHDWLFKSAHANRKEMRQDVLDYLHYYNLTRLHTANNYLSPVEHENSFRNVF</sequence>
<dbReference type="InterPro" id="IPR048020">
    <property type="entry name" value="Transpos_IS3"/>
</dbReference>
<evidence type="ECO:0000313" key="2">
    <source>
        <dbReference type="EMBL" id="KPD03141.1"/>
    </source>
</evidence>